<dbReference type="OrthoDB" id="1521695at2"/>
<feature type="compositionally biased region" description="Polar residues" evidence="1">
    <location>
        <begin position="1108"/>
        <end position="1117"/>
    </location>
</feature>
<reference evidence="2 3" key="1">
    <citation type="submission" date="2018-03" db="EMBL/GenBank/DDBJ databases">
        <title>Genomic Encyclopedia of Archaeal and Bacterial Type Strains, Phase II (KMG-II): from individual species to whole genera.</title>
        <authorList>
            <person name="Goeker M."/>
        </authorList>
    </citation>
    <scope>NUCLEOTIDE SEQUENCE [LARGE SCALE GENOMIC DNA]</scope>
    <source>
        <strain evidence="2 3">DSM 28354</strain>
    </source>
</reference>
<feature type="region of interest" description="Disordered" evidence="1">
    <location>
        <begin position="2104"/>
        <end position="2135"/>
    </location>
</feature>
<accession>A0A2T0TEG8</accession>
<name>A0A2T0TEG8_9BACT</name>
<organism evidence="2 3">
    <name type="scientific">Spirosoma oryzae</name>
    <dbReference type="NCBI Taxonomy" id="1469603"/>
    <lineage>
        <taxon>Bacteria</taxon>
        <taxon>Pseudomonadati</taxon>
        <taxon>Bacteroidota</taxon>
        <taxon>Cytophagia</taxon>
        <taxon>Cytophagales</taxon>
        <taxon>Cytophagaceae</taxon>
        <taxon>Spirosoma</taxon>
    </lineage>
</organism>
<sequence length="2135" mass="228584">MASLFNQTALRNRPPSVRQWGWLVAFGLLLTALTGWAQPFPLQVQVSVLPPYSAYLQDYPGAGQQVRVFIVNTSRQTYQIRLAGQLTGDNGIEIRTAANYRPPRPLTVPPGQTLLSRTDLEGLFDLNQVEVTGIDKNQLARGLPLPDGTYQLCIRAFNETATNTAAVAFGQPLSAEFPIGCSAPIVVRSVEPPILIAPLCDAEVTATNPQALVFTWTPPAGVSPVSVEYTLRVVELPQADVDPNVFIDAVALPRSGVEVRGLRTSTFLYGPTQPPLQLGKRYAWRVQAIDRSGKLHFLNDGKAPVCSFTYGTGLPPLAKTPGLELVQTPGKLIPVNIDPSLTAPAGATAVADKIPAKSPATEQKMAKSSVVCKAIDLPDDQKPQTASLSGKTIKLGEFELTVADDKVSNGVHTGTGRVSWNGAPIKVTFTDLQVNAANQAFNGTVKSDSKGPGMPKITPGSLGSYATLPPDYFDKITNTVSNAAGQAIAVPLPIKYDGKIGTIGVNDMVFSPVGATMDLVLGVSLPEANSTLLLAATDVCTRPSQVIPKTGLVYLVQDFTVPGIGQTLKFRKKDPDDAKTDGTFANVKDGDFEKIHAVLDLNLGGKILRLDDGAGGTKAGDVVSTITTDFVKWADWIGTLTLPDFQLPLLSGVTFAGSDILYDHSSVRNVDGFSLPDEYKDDKGPTFEGVYFKKLNVLLPKALKNNPRITVSVNGGVIDGSGFTGIITTTATPVMDYKKENIAGFGFGIDHIQWTIVQNSNRGGSMLGQLQFPISTDAFSYSCNLSAGFDDLQFAASPKDGYVVPLFAANMNLNKNTAITVGYKTGKSVEVNITLGGTVAVDVKKFAGSGQAGKALEAVIPNLYFEKFALGNVKQPGTSEIGGSGLYMNTGFWDLKPIDPAKLQPGSNQTGGGPWTPDEPLPEWLAAPSDNQQASVGGFPLSFDKPTVIGTPDGAGVRLGAKLHVGEADDDKSFVQVSGTVDVLGTITKPDGGRFAPAYKGTYPQSLSINGSVGPLTVSGGLQFIDNDKVYGDGMKGNASVNLPGFGVGIKMAMLFGNVGGYKYSFVDGSVQFPGGIPIVGPIMLTGLGGGMHYNMSLGVGAASVTSLPKPTASNSDKPAPVDLTKPGTTLSGQTYTPSKGGWGFTAKIYAGLADPHVLNTSLALTIDFAGGAMSGVNMHGNANVISKSGDGDDSDGIAHAVMDVTYAHSVLDASLLVTANLLTASVKVPLIIHSSGSSDWFVKLGDPGNDTNRISVVLLDLNQGPVKAYLGAKGYLATGVGPNLNGLPPVPQKVIEFMDGGEGSTLASASKAYHGRSLPDLMPTGDNYKLLLGGRIDATLKVQVEPFRLWATALAGFDVGLAKNKTCGGSADVPEGINGWYGQGQAYVYLGGGIDLYVDTWFYSGSVSLMELQAGAVLTAGTPSPTWADGEVKIAGSVLDGLISVETTQHFSFGDKCVPVYNGDPLKDIEIISQLTPATGDSEVSTLPTVAVSFNMPVNKAFTIYIASDDIRYYKFTPDAPVFQVKAKGGTYQPVTKVNPIDWAADYRSYTLSANTFLPSYATCQLTQRVTIKQQYGYNWEDPYNDQTGKQEARSQEKTTTFTLTKQPDDIPQSVITGAWPVEGQRYFLRKQTDKGFLRATTLDGLDCLKPQTGTQLVAIFNGPGGEVLTQPADFNGTDLITFAIPNGLKNKRNYVLEISRVAKTTSAGSASKPLTNSGYVTMAQSPKLQFYRTTLNVSVVQAMAAINAANQRKKLFGVTFATSQYDTFADKLNALNLQATNYKGDQTIDLKPSADTYERFDKIDVLGGKIYDNFTLPSLLSYATPVTGTPYANTPYEKEIRTMIYDRMEQLATDVTGTYWDHGASDDFKIETLGQIYPNDDYNRDSYQGVAGSVQGLPQKALIYSGHGETGYNPNTSANKFSFLRDRLAFDDLTALSGIIKAMRRLNYFDVLVAKKYSPDKNLSDQAYVAKYVHDPNAESAAIYDKSIYNTYYKKSFDNANYKQIEGETYNAYGQIVSGSPSMQLYLQTFNGMFYRKMQYWKFAEDTYYQERQAYYDQQQAYHSGGPERGKSSPFTVVFRYGYPQETLLPVRSATKVFTIGSINDVPPTAPSPPGRSGGRPTGPGTFYLSTSR</sequence>
<evidence type="ECO:0000256" key="1">
    <source>
        <dbReference type="SAM" id="MobiDB-lite"/>
    </source>
</evidence>
<feature type="region of interest" description="Disordered" evidence="1">
    <location>
        <begin position="1108"/>
        <end position="1130"/>
    </location>
</feature>
<proteinExistence type="predicted"/>
<gene>
    <name evidence="2" type="ORF">CLV58_10331</name>
</gene>
<dbReference type="Proteomes" id="UP000238375">
    <property type="component" value="Unassembled WGS sequence"/>
</dbReference>
<evidence type="ECO:0000313" key="2">
    <source>
        <dbReference type="EMBL" id="PRY44062.1"/>
    </source>
</evidence>
<protein>
    <submittedName>
        <fullName evidence="2">TANFOR domain-containing protein</fullName>
    </submittedName>
</protein>
<evidence type="ECO:0000313" key="3">
    <source>
        <dbReference type="Proteomes" id="UP000238375"/>
    </source>
</evidence>
<dbReference type="RefSeq" id="WP_106136493.1">
    <property type="nucleotide sequence ID" value="NZ_PVTE01000003.1"/>
</dbReference>
<comment type="caution">
    <text evidence="2">The sequence shown here is derived from an EMBL/GenBank/DDBJ whole genome shotgun (WGS) entry which is preliminary data.</text>
</comment>
<keyword evidence="3" id="KW-1185">Reference proteome</keyword>
<dbReference type="EMBL" id="PVTE01000003">
    <property type="protein sequence ID" value="PRY44062.1"/>
    <property type="molecule type" value="Genomic_DNA"/>
</dbReference>